<reference evidence="1" key="1">
    <citation type="submission" date="2014-09" db="EMBL/GenBank/DDBJ databases">
        <authorList>
            <person name="Magalhaes I.L.F."/>
            <person name="Oliveira U."/>
            <person name="Santos F.R."/>
            <person name="Vidigal T.H.D.A."/>
            <person name="Brescovit A.D."/>
            <person name="Santos A.J."/>
        </authorList>
    </citation>
    <scope>NUCLEOTIDE SEQUENCE</scope>
    <source>
        <tissue evidence="1">Shoot tissue taken approximately 20 cm above the soil surface</tissue>
    </source>
</reference>
<name>A0A0A8Y5Q9_ARUDO</name>
<sequence length="34" mass="4049">MNIFPLTNNRSVLNFLMNNQVVNIRWVSGMRKLQ</sequence>
<reference evidence="1" key="2">
    <citation type="journal article" date="2015" name="Data Brief">
        <title>Shoot transcriptome of the giant reed, Arundo donax.</title>
        <authorList>
            <person name="Barrero R.A."/>
            <person name="Guerrero F.D."/>
            <person name="Moolhuijzen P."/>
            <person name="Goolsby J.A."/>
            <person name="Tidwell J."/>
            <person name="Bellgard S.E."/>
            <person name="Bellgard M.I."/>
        </authorList>
    </citation>
    <scope>NUCLEOTIDE SEQUENCE</scope>
    <source>
        <tissue evidence="1">Shoot tissue taken approximately 20 cm above the soil surface</tissue>
    </source>
</reference>
<organism evidence="1">
    <name type="scientific">Arundo donax</name>
    <name type="common">Giant reed</name>
    <name type="synonym">Donax arundinaceus</name>
    <dbReference type="NCBI Taxonomy" id="35708"/>
    <lineage>
        <taxon>Eukaryota</taxon>
        <taxon>Viridiplantae</taxon>
        <taxon>Streptophyta</taxon>
        <taxon>Embryophyta</taxon>
        <taxon>Tracheophyta</taxon>
        <taxon>Spermatophyta</taxon>
        <taxon>Magnoliopsida</taxon>
        <taxon>Liliopsida</taxon>
        <taxon>Poales</taxon>
        <taxon>Poaceae</taxon>
        <taxon>PACMAD clade</taxon>
        <taxon>Arundinoideae</taxon>
        <taxon>Arundineae</taxon>
        <taxon>Arundo</taxon>
    </lineage>
</organism>
<evidence type="ECO:0000313" key="1">
    <source>
        <dbReference type="EMBL" id="JAD21334.1"/>
    </source>
</evidence>
<dbReference type="EMBL" id="GBRH01276561">
    <property type="protein sequence ID" value="JAD21334.1"/>
    <property type="molecule type" value="Transcribed_RNA"/>
</dbReference>
<proteinExistence type="predicted"/>
<dbReference type="AlphaFoldDB" id="A0A0A8Y5Q9"/>
<protein>
    <submittedName>
        <fullName evidence="1">Uncharacterized protein</fullName>
    </submittedName>
</protein>
<accession>A0A0A8Y5Q9</accession>